<dbReference type="PANTHER" id="PTHR13200:SF0">
    <property type="entry name" value="EEF1A LYSINE METHYLTRANSFERASE 1"/>
    <property type="match status" value="1"/>
</dbReference>
<sequence length="237" mass="27679">METDFIEEKDNFEQTQLARLMHAKNILENSFDTNVENDDCVLSEEARLALLSHLEEVSNLTTNSEKDNFVEEDWELSQFWYDQETSTTLAKVALKCAGEKGRIACVSSPSVYHQLKMLSESDGHYLFEYDRRFQNKYPGQALFYDYKSPLELDSKFHLYFDIVIADPPFLSEECLEKFTETINFLTDKKVILCTGAVMEESVKKLLNFTPCNFKPQHQRKLGNEFKCYTNFNFDENI</sequence>
<dbReference type="GO" id="GO:0003676">
    <property type="term" value="F:nucleic acid binding"/>
    <property type="evidence" value="ECO:0007669"/>
    <property type="project" value="InterPro"/>
</dbReference>
<dbReference type="PANTHER" id="PTHR13200">
    <property type="entry name" value="EEF1A LYSINE METHYLTRANSFERASE 1"/>
    <property type="match status" value="1"/>
</dbReference>
<dbReference type="InterPro" id="IPR041370">
    <property type="entry name" value="Mlase_EEF1AKMT1/ZCCHC4"/>
</dbReference>
<dbReference type="HAMAP" id="MF_03187">
    <property type="entry name" value="Methyltr_EFM5"/>
    <property type="match status" value="1"/>
</dbReference>
<keyword evidence="2 5" id="KW-0963">Cytoplasm</keyword>
<reference evidence="6 7" key="1">
    <citation type="submission" date="2021-06" db="EMBL/GenBank/DDBJ databases">
        <title>Caerostris darwini draft genome.</title>
        <authorList>
            <person name="Kono N."/>
            <person name="Arakawa K."/>
        </authorList>
    </citation>
    <scope>NUCLEOTIDE SEQUENCE [LARGE SCALE GENOMIC DNA]</scope>
</reference>
<dbReference type="AlphaFoldDB" id="A0AAV4S4I1"/>
<evidence type="ECO:0000256" key="5">
    <source>
        <dbReference type="HAMAP-Rule" id="MF_03187"/>
    </source>
</evidence>
<dbReference type="GO" id="GO:0016279">
    <property type="term" value="F:protein-lysine N-methyltransferase activity"/>
    <property type="evidence" value="ECO:0007669"/>
    <property type="project" value="UniProtKB-UniRule"/>
</dbReference>
<dbReference type="GO" id="GO:0032259">
    <property type="term" value="P:methylation"/>
    <property type="evidence" value="ECO:0007669"/>
    <property type="project" value="UniProtKB-KW"/>
</dbReference>
<accession>A0AAV4S4I1</accession>
<comment type="function">
    <text evidence="5">S-adenosyl-L-methionine-dependent protein-lysine N-methyltransferase that methylates elongation factor 1-alpha.</text>
</comment>
<dbReference type="EMBL" id="BPLQ01006996">
    <property type="protein sequence ID" value="GIY26958.1"/>
    <property type="molecule type" value="Genomic_DNA"/>
</dbReference>
<keyword evidence="3 5" id="KW-0489">Methyltransferase</keyword>
<dbReference type="GO" id="GO:0005737">
    <property type="term" value="C:cytoplasm"/>
    <property type="evidence" value="ECO:0007669"/>
    <property type="project" value="UniProtKB-SubCell"/>
</dbReference>
<keyword evidence="7" id="KW-1185">Reference proteome</keyword>
<name>A0AAV4S4I1_9ARAC</name>
<comment type="caution">
    <text evidence="6">The sequence shown here is derived from an EMBL/GenBank/DDBJ whole genome shotgun (WGS) entry which is preliminary data.</text>
</comment>
<evidence type="ECO:0000256" key="2">
    <source>
        <dbReference type="ARBA" id="ARBA00022490"/>
    </source>
</evidence>
<evidence type="ECO:0000313" key="6">
    <source>
        <dbReference type="EMBL" id="GIY26958.1"/>
    </source>
</evidence>
<dbReference type="InterPro" id="IPR019369">
    <property type="entry name" value="Efm5/EEF1AKMT1"/>
</dbReference>
<evidence type="ECO:0000256" key="3">
    <source>
        <dbReference type="ARBA" id="ARBA00022603"/>
    </source>
</evidence>
<protein>
    <recommendedName>
        <fullName evidence="5">Protein-lysine N-methyltransferase CDAR_186961</fullName>
        <ecNumber evidence="5">2.1.1.-</ecNumber>
    </recommendedName>
</protein>
<organism evidence="6 7">
    <name type="scientific">Caerostris darwini</name>
    <dbReference type="NCBI Taxonomy" id="1538125"/>
    <lineage>
        <taxon>Eukaryota</taxon>
        <taxon>Metazoa</taxon>
        <taxon>Ecdysozoa</taxon>
        <taxon>Arthropoda</taxon>
        <taxon>Chelicerata</taxon>
        <taxon>Arachnida</taxon>
        <taxon>Araneae</taxon>
        <taxon>Araneomorphae</taxon>
        <taxon>Entelegynae</taxon>
        <taxon>Araneoidea</taxon>
        <taxon>Araneidae</taxon>
        <taxon>Caerostris</taxon>
    </lineage>
</organism>
<evidence type="ECO:0000256" key="1">
    <source>
        <dbReference type="ARBA" id="ARBA00004496"/>
    </source>
</evidence>
<keyword evidence="4 5" id="KW-0808">Transferase</keyword>
<gene>
    <name evidence="6" type="primary">Eef1akmt1</name>
    <name evidence="6" type="ORF">CDAR_186961</name>
</gene>
<dbReference type="PROSITE" id="PS00092">
    <property type="entry name" value="N6_MTASE"/>
    <property type="match status" value="1"/>
</dbReference>
<evidence type="ECO:0000313" key="7">
    <source>
        <dbReference type="Proteomes" id="UP001054837"/>
    </source>
</evidence>
<comment type="subcellular location">
    <subcellularLocation>
        <location evidence="1 5">Cytoplasm</location>
    </subcellularLocation>
</comment>
<dbReference type="Pfam" id="PF10237">
    <property type="entry name" value="N6-adenineMlase"/>
    <property type="match status" value="1"/>
</dbReference>
<proteinExistence type="inferred from homology"/>
<dbReference type="Proteomes" id="UP001054837">
    <property type="component" value="Unassembled WGS sequence"/>
</dbReference>
<dbReference type="InterPro" id="IPR002052">
    <property type="entry name" value="DNA_methylase_N6_adenine_CS"/>
</dbReference>
<comment type="similarity">
    <text evidence="5">Belongs to the class I-like SAM-binding methyltransferase superfamily. EFM5 family.</text>
</comment>
<dbReference type="EC" id="2.1.1.-" evidence="5"/>
<evidence type="ECO:0000256" key="4">
    <source>
        <dbReference type="ARBA" id="ARBA00022679"/>
    </source>
</evidence>